<name>A0A8S5N677_9CAUD</name>
<protein>
    <submittedName>
        <fullName evidence="1">Uncharacterized protein</fullName>
    </submittedName>
</protein>
<evidence type="ECO:0000313" key="1">
    <source>
        <dbReference type="EMBL" id="DAD90253.1"/>
    </source>
</evidence>
<accession>A0A8S5N677</accession>
<reference evidence="1" key="1">
    <citation type="journal article" date="2021" name="Proc. Natl. Acad. Sci. U.S.A.">
        <title>A Catalog of Tens of Thousands of Viruses from Human Metagenomes Reveals Hidden Associations with Chronic Diseases.</title>
        <authorList>
            <person name="Tisza M.J."/>
            <person name="Buck C.B."/>
        </authorList>
    </citation>
    <scope>NUCLEOTIDE SEQUENCE</scope>
    <source>
        <strain evidence="1">Ct8ME27</strain>
    </source>
</reference>
<organism evidence="1">
    <name type="scientific">Myoviridae sp. ct8ME27</name>
    <dbReference type="NCBI Taxonomy" id="2826622"/>
    <lineage>
        <taxon>Viruses</taxon>
        <taxon>Duplodnaviria</taxon>
        <taxon>Heunggongvirae</taxon>
        <taxon>Uroviricota</taxon>
        <taxon>Caudoviricetes</taxon>
    </lineage>
</organism>
<sequence length="350" mass="41295">MALILPTSWNDQNMNWNDPDPGNISYALALREAIYERVAITGVEPFKEHLADKLIFMPDKERLRSYEFLKWVKDSIELLAPKFVDVEYRSYLDPDAQIKWDDYFPKRISASELQVKIPEPFLKIPYKGTNSEYKEFFIGAKKALDMMQYTPVRGMYGKWFSNKMTRFDEPSVESGVEHGIEYYMKYEDRPTMVQTFYMPDTNVVMKGRCGSGAVNRHIDNPMYYVYVYSFFIEIERIFPFSDNRKPHIICYALTKKVDDFVDHSYYTQYNDFWCGQFGFKEGYNWVNYGEFDENKGIKIGDRYTFARYPQTPVSVRVDGKTTYKGSWLASDVYLSVLADWNVPNGFKFRP</sequence>
<dbReference type="EMBL" id="BK015080">
    <property type="protein sequence ID" value="DAD90253.1"/>
    <property type="molecule type" value="Genomic_DNA"/>
</dbReference>
<proteinExistence type="predicted"/>